<evidence type="ECO:0000313" key="3">
    <source>
        <dbReference type="Proteomes" id="UP000198707"/>
    </source>
</evidence>
<feature type="signal peptide" evidence="1">
    <location>
        <begin position="1"/>
        <end position="24"/>
    </location>
</feature>
<keyword evidence="1" id="KW-0732">Signal</keyword>
<dbReference type="STRING" id="1144548.SAMN05443287_10972"/>
<feature type="chain" id="PRO_5011439817" description="DUF3558 domain-containing protein" evidence="1">
    <location>
        <begin position="25"/>
        <end position="212"/>
    </location>
</feature>
<protein>
    <recommendedName>
        <fullName evidence="4">DUF3558 domain-containing protein</fullName>
    </recommendedName>
</protein>
<dbReference type="PROSITE" id="PS51257">
    <property type="entry name" value="PROKAR_LIPOPROTEIN"/>
    <property type="match status" value="1"/>
</dbReference>
<evidence type="ECO:0008006" key="4">
    <source>
        <dbReference type="Google" id="ProtNLM"/>
    </source>
</evidence>
<gene>
    <name evidence="2" type="ORF">SAMN05443287_10972</name>
</gene>
<evidence type="ECO:0000313" key="2">
    <source>
        <dbReference type="EMBL" id="SEJ87366.1"/>
    </source>
</evidence>
<organism evidence="2 3">
    <name type="scientific">Micromonospora phaseoli</name>
    <dbReference type="NCBI Taxonomy" id="1144548"/>
    <lineage>
        <taxon>Bacteria</taxon>
        <taxon>Bacillati</taxon>
        <taxon>Actinomycetota</taxon>
        <taxon>Actinomycetes</taxon>
        <taxon>Micromonosporales</taxon>
        <taxon>Micromonosporaceae</taxon>
        <taxon>Micromonospora</taxon>
    </lineage>
</organism>
<dbReference type="OrthoDB" id="3695526at2"/>
<dbReference type="AlphaFoldDB" id="A0A1H7CD17"/>
<dbReference type="Pfam" id="PF18966">
    <property type="entry name" value="Lipoprotein_23"/>
    <property type="match status" value="1"/>
</dbReference>
<dbReference type="InterPro" id="IPR044058">
    <property type="entry name" value="Lipoprotein_23"/>
</dbReference>
<dbReference type="EMBL" id="FNYV01000009">
    <property type="protein sequence ID" value="SEJ87366.1"/>
    <property type="molecule type" value="Genomic_DNA"/>
</dbReference>
<accession>A0A1H7CD17</accession>
<dbReference type="RefSeq" id="WP_139217993.1">
    <property type="nucleotide sequence ID" value="NZ_BOPI01000016.1"/>
</dbReference>
<proteinExistence type="predicted"/>
<keyword evidence="3" id="KW-1185">Reference proteome</keyword>
<reference evidence="3" key="1">
    <citation type="submission" date="2016-10" db="EMBL/GenBank/DDBJ databases">
        <authorList>
            <person name="Varghese N."/>
            <person name="Submissions S."/>
        </authorList>
    </citation>
    <scope>NUCLEOTIDE SEQUENCE [LARGE SCALE GENOMIC DNA]</scope>
    <source>
        <strain evidence="3">CGMCC 4.7038</strain>
    </source>
</reference>
<name>A0A1H7CD17_9ACTN</name>
<sequence length="212" mass="22019">MRKRAIAMAALTIGLLGGCADAEAEPGGAGTTGEPWHDEVAAAAPAGTVGAGAPCPLPVTFGLADGWEATPVEAPDPANELGNAVAEALTRRGGSTVRCELDGRAVVPGFLRVWTVDVAGTPARQALEAFVDAEEQVSEPQYRETRPGDLDVVEATWLARRALTDSDVREWALAVQLGDRTVLVEASTTSFGEPVEVLPAYRLARDTLTGSG</sequence>
<evidence type="ECO:0000256" key="1">
    <source>
        <dbReference type="SAM" id="SignalP"/>
    </source>
</evidence>
<dbReference type="Proteomes" id="UP000198707">
    <property type="component" value="Unassembled WGS sequence"/>
</dbReference>